<organism evidence="3 4">
    <name type="scientific">Flavobacterium granuli</name>
    <dbReference type="NCBI Taxonomy" id="280093"/>
    <lineage>
        <taxon>Bacteria</taxon>
        <taxon>Pseudomonadati</taxon>
        <taxon>Bacteroidota</taxon>
        <taxon>Flavobacteriia</taxon>
        <taxon>Flavobacteriales</taxon>
        <taxon>Flavobacteriaceae</taxon>
        <taxon>Flavobacterium</taxon>
    </lineage>
</organism>
<dbReference type="AlphaFoldDB" id="A0A1M5U2L2"/>
<feature type="transmembrane region" description="Helical" evidence="1">
    <location>
        <begin position="21"/>
        <end position="46"/>
    </location>
</feature>
<keyword evidence="1" id="KW-0812">Transmembrane</keyword>
<sequence>MKNLELNQMENLEGGISQRNCAVLGAAIALGTIGGFFSFGSSWAFAGAAVLTAANSDCF</sequence>
<dbReference type="RefSeq" id="WP_072946079.1">
    <property type="nucleotide sequence ID" value="NZ_FQWO01000017.1"/>
</dbReference>
<accession>A0A1M5U2L2</accession>
<dbReference type="EMBL" id="PVUB01000015">
    <property type="protein sequence ID" value="PRZ19594.1"/>
    <property type="molecule type" value="Genomic_DNA"/>
</dbReference>
<gene>
    <name evidence="2" type="ORF">BC624_11513</name>
    <name evidence="3" type="ORF">SAMN05443373_11713</name>
</gene>
<keyword evidence="5" id="KW-1185">Reference proteome</keyword>
<dbReference type="Proteomes" id="UP000237771">
    <property type="component" value="Unassembled WGS sequence"/>
</dbReference>
<dbReference type="Proteomes" id="UP000184384">
    <property type="component" value="Unassembled WGS sequence"/>
</dbReference>
<evidence type="ECO:0000313" key="5">
    <source>
        <dbReference type="Proteomes" id="UP000237771"/>
    </source>
</evidence>
<evidence type="ECO:0000313" key="4">
    <source>
        <dbReference type="Proteomes" id="UP000184384"/>
    </source>
</evidence>
<keyword evidence="1" id="KW-0472">Membrane</keyword>
<proteinExistence type="predicted"/>
<evidence type="ECO:0000256" key="1">
    <source>
        <dbReference type="SAM" id="Phobius"/>
    </source>
</evidence>
<dbReference type="STRING" id="280093.SAMN05443373_11713"/>
<keyword evidence="1" id="KW-1133">Transmembrane helix</keyword>
<reference evidence="2 5" key="3">
    <citation type="submission" date="2018-03" db="EMBL/GenBank/DDBJ databases">
        <title>Genomic Encyclopedia of Archaeal and Bacterial Type Strains, Phase II (KMG-II): from individual species to whole genera.</title>
        <authorList>
            <person name="Goeker M."/>
        </authorList>
    </citation>
    <scope>NUCLEOTIDE SEQUENCE [LARGE SCALE GENOMIC DNA]</scope>
    <source>
        <strain evidence="2 5">DSM 17797</strain>
    </source>
</reference>
<evidence type="ECO:0000313" key="3">
    <source>
        <dbReference type="EMBL" id="SHH57188.1"/>
    </source>
</evidence>
<evidence type="ECO:0000313" key="2">
    <source>
        <dbReference type="EMBL" id="PRZ19594.1"/>
    </source>
</evidence>
<reference evidence="4" key="2">
    <citation type="submission" date="2016-11" db="EMBL/GenBank/DDBJ databases">
        <authorList>
            <person name="Varghese N."/>
            <person name="Submissions S."/>
        </authorList>
    </citation>
    <scope>NUCLEOTIDE SEQUENCE [LARGE SCALE GENOMIC DNA]</scope>
    <source>
        <strain evidence="4">DSM 19729</strain>
    </source>
</reference>
<dbReference type="EMBL" id="FQWO01000017">
    <property type="protein sequence ID" value="SHH57188.1"/>
    <property type="molecule type" value="Genomic_DNA"/>
</dbReference>
<protein>
    <submittedName>
        <fullName evidence="3">Uncharacterized protein</fullName>
    </submittedName>
</protein>
<name>A0A1M5U2L2_9FLAO</name>
<reference evidence="3" key="1">
    <citation type="submission" date="2016-11" db="EMBL/GenBank/DDBJ databases">
        <authorList>
            <person name="Jaros S."/>
            <person name="Januszkiewicz K."/>
            <person name="Wedrychowicz H."/>
        </authorList>
    </citation>
    <scope>NUCLEOTIDE SEQUENCE [LARGE SCALE GENOMIC DNA]</scope>
    <source>
        <strain evidence="3">DSM 19729</strain>
    </source>
</reference>